<dbReference type="SUPFAM" id="SSF57701">
    <property type="entry name" value="Zn2/Cys6 DNA-binding domain"/>
    <property type="match status" value="1"/>
</dbReference>
<evidence type="ECO:0000256" key="4">
    <source>
        <dbReference type="ARBA" id="ARBA00023125"/>
    </source>
</evidence>
<evidence type="ECO:0000256" key="5">
    <source>
        <dbReference type="ARBA" id="ARBA00023163"/>
    </source>
</evidence>
<dbReference type="CDD" id="cd12148">
    <property type="entry name" value="fungal_TF_MHR"/>
    <property type="match status" value="1"/>
</dbReference>
<protein>
    <recommendedName>
        <fullName evidence="8">Zn(2)-C6 fungal-type domain-containing protein</fullName>
    </recommendedName>
</protein>
<evidence type="ECO:0000256" key="2">
    <source>
        <dbReference type="ARBA" id="ARBA00022833"/>
    </source>
</evidence>
<keyword evidence="2" id="KW-0862">Zinc</keyword>
<dbReference type="InterPro" id="IPR036864">
    <property type="entry name" value="Zn2-C6_fun-type_DNA-bd_sf"/>
</dbReference>
<evidence type="ECO:0000313" key="10">
    <source>
        <dbReference type="Proteomes" id="UP000327118"/>
    </source>
</evidence>
<dbReference type="PANTHER" id="PTHR31779:SF5">
    <property type="entry name" value="ZN(II)2CYS6 TRANSCRIPTION FACTOR (EUROFUNG)"/>
    <property type="match status" value="1"/>
</dbReference>
<evidence type="ECO:0000259" key="8">
    <source>
        <dbReference type="PROSITE" id="PS50048"/>
    </source>
</evidence>
<evidence type="ECO:0000256" key="1">
    <source>
        <dbReference type="ARBA" id="ARBA00022723"/>
    </source>
</evidence>
<dbReference type="GO" id="GO:0008270">
    <property type="term" value="F:zinc ion binding"/>
    <property type="evidence" value="ECO:0007669"/>
    <property type="project" value="InterPro"/>
</dbReference>
<feature type="domain" description="Zn(2)-C6 fungal-type" evidence="8">
    <location>
        <begin position="20"/>
        <end position="49"/>
    </location>
</feature>
<dbReference type="AlphaFoldDB" id="A0A5N6Z1Y4"/>
<evidence type="ECO:0000256" key="3">
    <source>
        <dbReference type="ARBA" id="ARBA00023015"/>
    </source>
</evidence>
<name>A0A5N6Z1Y4_9EURO</name>
<dbReference type="PANTHER" id="PTHR31779">
    <property type="entry name" value="2-NITROPROPANE DIOXYGENASE FAMILY, PUTATIVE (AFU_ORTHOLOGUE AFUA_2G17430)-RELATED"/>
    <property type="match status" value="1"/>
</dbReference>
<dbReference type="GO" id="GO:0009410">
    <property type="term" value="P:response to xenobiotic stimulus"/>
    <property type="evidence" value="ECO:0007669"/>
    <property type="project" value="TreeGrafter"/>
</dbReference>
<keyword evidence="6" id="KW-0539">Nucleus</keyword>
<reference evidence="10" key="1">
    <citation type="submission" date="2019-04" db="EMBL/GenBank/DDBJ databases">
        <title>Friends and foes A comparative genomics studyof 23 Aspergillus species from section Flavi.</title>
        <authorList>
            <consortium name="DOE Joint Genome Institute"/>
            <person name="Kjaerbolling I."/>
            <person name="Vesth T."/>
            <person name="Frisvad J.C."/>
            <person name="Nybo J.L."/>
            <person name="Theobald S."/>
            <person name="Kildgaard S."/>
            <person name="Isbrandt T."/>
            <person name="Kuo A."/>
            <person name="Sato A."/>
            <person name="Lyhne E.K."/>
            <person name="Kogle M.E."/>
            <person name="Wiebenga A."/>
            <person name="Kun R.S."/>
            <person name="Lubbers R.J."/>
            <person name="Makela M.R."/>
            <person name="Barry K."/>
            <person name="Chovatia M."/>
            <person name="Clum A."/>
            <person name="Daum C."/>
            <person name="Haridas S."/>
            <person name="He G."/>
            <person name="LaButti K."/>
            <person name="Lipzen A."/>
            <person name="Mondo S."/>
            <person name="Riley R."/>
            <person name="Salamov A."/>
            <person name="Simmons B.A."/>
            <person name="Magnuson J.K."/>
            <person name="Henrissat B."/>
            <person name="Mortensen U.H."/>
            <person name="Larsen T.O."/>
            <person name="Devries R.P."/>
            <person name="Grigoriev I.V."/>
            <person name="Machida M."/>
            <person name="Baker S.E."/>
            <person name="Andersen M.R."/>
        </authorList>
    </citation>
    <scope>NUCLEOTIDE SEQUENCE [LARGE SCALE GENOMIC DNA]</scope>
    <source>
        <strain evidence="10">CBS 553.77</strain>
    </source>
</reference>
<evidence type="ECO:0000256" key="6">
    <source>
        <dbReference type="ARBA" id="ARBA00023242"/>
    </source>
</evidence>
<dbReference type="SMART" id="SM00906">
    <property type="entry name" value="Fungal_trans"/>
    <property type="match status" value="1"/>
</dbReference>
<dbReference type="OrthoDB" id="4064873at2759"/>
<dbReference type="CDD" id="cd00067">
    <property type="entry name" value="GAL4"/>
    <property type="match status" value="1"/>
</dbReference>
<keyword evidence="5" id="KW-0804">Transcription</keyword>
<dbReference type="InterPro" id="IPR052478">
    <property type="entry name" value="Metabolite_Synth_Reg"/>
</dbReference>
<proteinExistence type="predicted"/>
<feature type="region of interest" description="Disordered" evidence="7">
    <location>
        <begin position="51"/>
        <end position="87"/>
    </location>
</feature>
<dbReference type="PROSITE" id="PS00463">
    <property type="entry name" value="ZN2_CY6_FUNGAL_1"/>
    <property type="match status" value="1"/>
</dbReference>
<keyword evidence="1" id="KW-0479">Metal-binding</keyword>
<dbReference type="InterPro" id="IPR007219">
    <property type="entry name" value="XnlR_reg_dom"/>
</dbReference>
<keyword evidence="10" id="KW-1185">Reference proteome</keyword>
<dbReference type="SMART" id="SM00066">
    <property type="entry name" value="GAL4"/>
    <property type="match status" value="1"/>
</dbReference>
<dbReference type="InterPro" id="IPR001138">
    <property type="entry name" value="Zn2Cys6_DnaBD"/>
</dbReference>
<sequence length="554" mass="62604">MSLNTDHSGRIRTRQRAKRACETCKLRKRKCDGHEPCTYCLRYEYQCTFNPHPRRKPAPTKSSARPSEELDSPRLSDRVDPNQAHMEANSGTAFPHLLGMRLNPQGAPKVYGFSWNLGPRDERVEPFTNITDLISNGEMDELAAQYLKKIHPVYAILDPDALRQKIIARWHDPATAASYDPVLCGVAALGSLYSGHQEHPKEGALLRSAKEMLETTRISKKTLLHHATAWILRTIYLRSTNCPHASWMASCSTMHIIEAIGAHQDPELVSLVYSDTADGSVNEESQRRLFWVATVLNSWISYEYGRSRVILRGVSCKPPLPRTGDFTTDLISLYQISERLDPDQNNKVSDLEEALTRVERLALSHDALVLSQSNLALTIYRRLRVASSNISNDILTRIIRLGNDGLNAAVRLAGDRCPWWHVANIPFQFLCILLAIDTRESLSHVGPALRSFKAITRHYSTPTVHTALETIESLVRLSQNKKERDLVLLKDSMQPEEPELTEQGSTTQAFNDGSWFGVTGDLTVPDNLDWDWDVFLDTQVPFFDEGEYGGQRYR</sequence>
<dbReference type="GO" id="GO:0003677">
    <property type="term" value="F:DNA binding"/>
    <property type="evidence" value="ECO:0007669"/>
    <property type="project" value="UniProtKB-KW"/>
</dbReference>
<keyword evidence="4" id="KW-0238">DNA-binding</keyword>
<evidence type="ECO:0000256" key="7">
    <source>
        <dbReference type="SAM" id="MobiDB-lite"/>
    </source>
</evidence>
<dbReference type="GO" id="GO:0009893">
    <property type="term" value="P:positive regulation of metabolic process"/>
    <property type="evidence" value="ECO:0007669"/>
    <property type="project" value="UniProtKB-ARBA"/>
</dbReference>
<organism evidence="9 10">
    <name type="scientific">Aspergillus coremiiformis</name>
    <dbReference type="NCBI Taxonomy" id="138285"/>
    <lineage>
        <taxon>Eukaryota</taxon>
        <taxon>Fungi</taxon>
        <taxon>Dikarya</taxon>
        <taxon>Ascomycota</taxon>
        <taxon>Pezizomycotina</taxon>
        <taxon>Eurotiomycetes</taxon>
        <taxon>Eurotiomycetidae</taxon>
        <taxon>Eurotiales</taxon>
        <taxon>Aspergillaceae</taxon>
        <taxon>Aspergillus</taxon>
        <taxon>Aspergillus subgen. Circumdati</taxon>
    </lineage>
</organism>
<gene>
    <name evidence="9" type="ORF">BDV28DRAFT_25511</name>
</gene>
<accession>A0A5N6Z1Y4</accession>
<dbReference type="GO" id="GO:0000981">
    <property type="term" value="F:DNA-binding transcription factor activity, RNA polymerase II-specific"/>
    <property type="evidence" value="ECO:0007669"/>
    <property type="project" value="InterPro"/>
</dbReference>
<dbReference type="Pfam" id="PF04082">
    <property type="entry name" value="Fungal_trans"/>
    <property type="match status" value="1"/>
</dbReference>
<dbReference type="EMBL" id="ML739186">
    <property type="protein sequence ID" value="KAE8351123.1"/>
    <property type="molecule type" value="Genomic_DNA"/>
</dbReference>
<keyword evidence="3" id="KW-0805">Transcription regulation</keyword>
<feature type="compositionally biased region" description="Basic and acidic residues" evidence="7">
    <location>
        <begin position="66"/>
        <end position="80"/>
    </location>
</feature>
<dbReference type="PROSITE" id="PS50048">
    <property type="entry name" value="ZN2_CY6_FUNGAL_2"/>
    <property type="match status" value="1"/>
</dbReference>
<evidence type="ECO:0000313" key="9">
    <source>
        <dbReference type="EMBL" id="KAE8351123.1"/>
    </source>
</evidence>
<dbReference type="Pfam" id="PF00172">
    <property type="entry name" value="Zn_clus"/>
    <property type="match status" value="1"/>
</dbReference>
<dbReference type="GO" id="GO:0006351">
    <property type="term" value="P:DNA-templated transcription"/>
    <property type="evidence" value="ECO:0007669"/>
    <property type="project" value="InterPro"/>
</dbReference>
<dbReference type="Gene3D" id="4.10.240.10">
    <property type="entry name" value="Zn(2)-C6 fungal-type DNA-binding domain"/>
    <property type="match status" value="1"/>
</dbReference>
<dbReference type="Proteomes" id="UP000327118">
    <property type="component" value="Unassembled WGS sequence"/>
</dbReference>